<dbReference type="PANTHER" id="PTHR48069">
    <property type="entry name" value="DIHYDROFOLATE REDUCTASE"/>
    <property type="match status" value="1"/>
</dbReference>
<comment type="similarity">
    <text evidence="2">Belongs to the dihydrofolate reductase family.</text>
</comment>
<dbReference type="GO" id="GO:0006730">
    <property type="term" value="P:one-carbon metabolic process"/>
    <property type="evidence" value="ECO:0007669"/>
    <property type="project" value="UniProtKB-KW"/>
</dbReference>
<dbReference type="Proteomes" id="UP000823824">
    <property type="component" value="Unassembled WGS sequence"/>
</dbReference>
<protein>
    <recommendedName>
        <fullName evidence="3">dihydrofolate reductase</fullName>
        <ecNumber evidence="3">1.5.1.3</ecNumber>
    </recommendedName>
</protein>
<evidence type="ECO:0000256" key="3">
    <source>
        <dbReference type="ARBA" id="ARBA00012856"/>
    </source>
</evidence>
<comment type="pathway">
    <text evidence="1">Cofactor biosynthesis; tetrahydrofolate biosynthesis; 5,6,7,8-tetrahydrofolate from 7,8-dihydrofolate: step 1/1.</text>
</comment>
<dbReference type="Pfam" id="PF00186">
    <property type="entry name" value="DHFR_1"/>
    <property type="match status" value="1"/>
</dbReference>
<evidence type="ECO:0000313" key="8">
    <source>
        <dbReference type="EMBL" id="HJB12667.1"/>
    </source>
</evidence>
<evidence type="ECO:0000256" key="1">
    <source>
        <dbReference type="ARBA" id="ARBA00004903"/>
    </source>
</evidence>
<comment type="caution">
    <text evidence="8">The sequence shown here is derived from an EMBL/GenBank/DDBJ whole genome shotgun (WGS) entry which is preliminary data.</text>
</comment>
<reference evidence="8" key="1">
    <citation type="journal article" date="2021" name="PeerJ">
        <title>Extensive microbial diversity within the chicken gut microbiome revealed by metagenomics and culture.</title>
        <authorList>
            <person name="Gilroy R."/>
            <person name="Ravi A."/>
            <person name="Getino M."/>
            <person name="Pursley I."/>
            <person name="Horton D.L."/>
            <person name="Alikhan N.F."/>
            <person name="Baker D."/>
            <person name="Gharbi K."/>
            <person name="Hall N."/>
            <person name="Watson M."/>
            <person name="Adriaenssens E.M."/>
            <person name="Foster-Nyarko E."/>
            <person name="Jarju S."/>
            <person name="Secka A."/>
            <person name="Antonio M."/>
            <person name="Oren A."/>
            <person name="Chaudhuri R.R."/>
            <person name="La Ragione R."/>
            <person name="Hildebrand F."/>
            <person name="Pallen M.J."/>
        </authorList>
    </citation>
    <scope>NUCLEOTIDE SEQUENCE</scope>
    <source>
        <strain evidence="8">ChiBcec18-1249</strain>
    </source>
</reference>
<keyword evidence="4" id="KW-0554">One-carbon metabolism</keyword>
<dbReference type="GO" id="GO:0046452">
    <property type="term" value="P:dihydrofolate metabolic process"/>
    <property type="evidence" value="ECO:0007669"/>
    <property type="project" value="TreeGrafter"/>
</dbReference>
<evidence type="ECO:0000256" key="2">
    <source>
        <dbReference type="ARBA" id="ARBA00009539"/>
    </source>
</evidence>
<dbReference type="GO" id="GO:0046655">
    <property type="term" value="P:folic acid metabolic process"/>
    <property type="evidence" value="ECO:0007669"/>
    <property type="project" value="TreeGrafter"/>
</dbReference>
<keyword evidence="6" id="KW-0560">Oxidoreductase</keyword>
<dbReference type="InterPro" id="IPR024072">
    <property type="entry name" value="DHFR-like_dom_sf"/>
</dbReference>
<sequence>MNAIVVVDRNWAIGRDNDLLFSLPTDMKRFRSLTLEGTVILGRRTLDSFPGGKPLPRRKNIVITRCADFHREGAVVVSSLQAAMEAAADTPQDHLWVIGGGSIYAALLSKCRRAYVTRVDAAAEGADSFFPNLDKLPGWTVASISDPVAENGLTYRFYDYVNTNL</sequence>
<dbReference type="PRINTS" id="PR00070">
    <property type="entry name" value="DHFR"/>
</dbReference>
<dbReference type="EC" id="1.5.1.3" evidence="3"/>
<gene>
    <name evidence="8" type="ORF">H9787_03020</name>
</gene>
<dbReference type="GO" id="GO:0005829">
    <property type="term" value="C:cytosol"/>
    <property type="evidence" value="ECO:0007669"/>
    <property type="project" value="TreeGrafter"/>
</dbReference>
<evidence type="ECO:0000256" key="6">
    <source>
        <dbReference type="ARBA" id="ARBA00023002"/>
    </source>
</evidence>
<evidence type="ECO:0000259" key="7">
    <source>
        <dbReference type="PROSITE" id="PS51330"/>
    </source>
</evidence>
<dbReference type="InterPro" id="IPR012259">
    <property type="entry name" value="DHFR"/>
</dbReference>
<dbReference type="PROSITE" id="PS51330">
    <property type="entry name" value="DHFR_2"/>
    <property type="match status" value="1"/>
</dbReference>
<dbReference type="EMBL" id="DWZJ01000022">
    <property type="protein sequence ID" value="HJB12667.1"/>
    <property type="molecule type" value="Genomic_DNA"/>
</dbReference>
<organism evidence="8 9">
    <name type="scientific">Candidatus Oscillibacter excrementigallinarum</name>
    <dbReference type="NCBI Taxonomy" id="2838716"/>
    <lineage>
        <taxon>Bacteria</taxon>
        <taxon>Bacillati</taxon>
        <taxon>Bacillota</taxon>
        <taxon>Clostridia</taxon>
        <taxon>Eubacteriales</taxon>
        <taxon>Oscillospiraceae</taxon>
        <taxon>Oscillibacter</taxon>
    </lineage>
</organism>
<dbReference type="PANTHER" id="PTHR48069:SF3">
    <property type="entry name" value="DIHYDROFOLATE REDUCTASE"/>
    <property type="match status" value="1"/>
</dbReference>
<dbReference type="GO" id="GO:0046654">
    <property type="term" value="P:tetrahydrofolate biosynthetic process"/>
    <property type="evidence" value="ECO:0007669"/>
    <property type="project" value="InterPro"/>
</dbReference>
<evidence type="ECO:0000313" key="9">
    <source>
        <dbReference type="Proteomes" id="UP000823824"/>
    </source>
</evidence>
<reference evidence="8" key="2">
    <citation type="submission" date="2021-04" db="EMBL/GenBank/DDBJ databases">
        <authorList>
            <person name="Gilroy R."/>
        </authorList>
    </citation>
    <scope>NUCLEOTIDE SEQUENCE</scope>
    <source>
        <strain evidence="8">ChiBcec18-1249</strain>
    </source>
</reference>
<dbReference type="AlphaFoldDB" id="A0A9D2RS38"/>
<dbReference type="InterPro" id="IPR001796">
    <property type="entry name" value="DHFR_dom"/>
</dbReference>
<dbReference type="CDD" id="cd00209">
    <property type="entry name" value="DHFR"/>
    <property type="match status" value="1"/>
</dbReference>
<name>A0A9D2RS38_9FIRM</name>
<evidence type="ECO:0000256" key="5">
    <source>
        <dbReference type="ARBA" id="ARBA00022857"/>
    </source>
</evidence>
<keyword evidence="5" id="KW-0521">NADP</keyword>
<dbReference type="GO" id="GO:0004146">
    <property type="term" value="F:dihydrofolate reductase activity"/>
    <property type="evidence" value="ECO:0007669"/>
    <property type="project" value="UniProtKB-EC"/>
</dbReference>
<evidence type="ECO:0000256" key="4">
    <source>
        <dbReference type="ARBA" id="ARBA00022563"/>
    </source>
</evidence>
<accession>A0A9D2RS38</accession>
<dbReference type="SUPFAM" id="SSF53597">
    <property type="entry name" value="Dihydrofolate reductase-like"/>
    <property type="match status" value="1"/>
</dbReference>
<dbReference type="GO" id="GO:0050661">
    <property type="term" value="F:NADP binding"/>
    <property type="evidence" value="ECO:0007669"/>
    <property type="project" value="InterPro"/>
</dbReference>
<proteinExistence type="inferred from homology"/>
<dbReference type="Gene3D" id="3.40.430.10">
    <property type="entry name" value="Dihydrofolate Reductase, subunit A"/>
    <property type="match status" value="1"/>
</dbReference>
<feature type="domain" description="DHFR" evidence="7">
    <location>
        <begin position="1"/>
        <end position="162"/>
    </location>
</feature>